<dbReference type="GO" id="GO:0034355">
    <property type="term" value="P:NAD+ biosynthetic process via the salvage pathway"/>
    <property type="evidence" value="ECO:0007669"/>
    <property type="project" value="UniProtKB-ARBA"/>
</dbReference>
<dbReference type="InterPro" id="IPR036068">
    <property type="entry name" value="Nicotinate_pribotase-like_C"/>
</dbReference>
<dbReference type="CDD" id="cd01570">
    <property type="entry name" value="NAPRTase_A"/>
    <property type="match status" value="1"/>
</dbReference>
<evidence type="ECO:0000259" key="10">
    <source>
        <dbReference type="Pfam" id="PF04095"/>
    </source>
</evidence>
<evidence type="ECO:0000256" key="6">
    <source>
        <dbReference type="ARBA" id="ARBA00022642"/>
    </source>
</evidence>
<comment type="function">
    <text evidence="9">Catalyzes the first step in the biosynthesis of NAD from nicotinic acid, the ATP-dependent synthesis of beta-nicotinate D-ribonucleotide from nicotinate and 5-phospho-D-ribose 1-phosphate.</text>
</comment>
<proteinExistence type="inferred from homology"/>
<evidence type="ECO:0000256" key="9">
    <source>
        <dbReference type="RuleBase" id="RU365100"/>
    </source>
</evidence>
<dbReference type="Gene3D" id="3.20.20.70">
    <property type="entry name" value="Aldolase class I"/>
    <property type="match status" value="1"/>
</dbReference>
<dbReference type="SUPFAM" id="SSF54675">
    <property type="entry name" value="Nicotinate/Quinolinate PRTase N-terminal domain-like"/>
    <property type="match status" value="1"/>
</dbReference>
<dbReference type="NCBIfam" id="NF006695">
    <property type="entry name" value="PRK09243.1-2"/>
    <property type="match status" value="1"/>
</dbReference>
<dbReference type="NCBIfam" id="TIGR01513">
    <property type="entry name" value="NAPRTase_put"/>
    <property type="match status" value="1"/>
</dbReference>
<feature type="domain" description="Nicotinate phosphoribosyltransferase C-terminal" evidence="12">
    <location>
        <begin position="368"/>
        <end position="471"/>
    </location>
</feature>
<dbReference type="GO" id="GO:0005829">
    <property type="term" value="C:cytosol"/>
    <property type="evidence" value="ECO:0007669"/>
    <property type="project" value="TreeGrafter"/>
</dbReference>
<reference evidence="13 14" key="1">
    <citation type="submission" date="2012-02" db="EMBL/GenBank/DDBJ databases">
        <title>Complete genome sequence of Phycisphaera mikurensis NBRC 102666.</title>
        <authorList>
            <person name="Ankai A."/>
            <person name="Hosoyama A."/>
            <person name="Terui Y."/>
            <person name="Sekine M."/>
            <person name="Fukai R."/>
            <person name="Kato Y."/>
            <person name="Nakamura S."/>
            <person name="Yamada-Narita S."/>
            <person name="Kawakoshi A."/>
            <person name="Fukunaga Y."/>
            <person name="Yamazaki S."/>
            <person name="Fujita N."/>
        </authorList>
    </citation>
    <scope>NUCLEOTIDE SEQUENCE [LARGE SCALE GENOMIC DNA]</scope>
    <source>
        <strain evidence="14">NBRC 102666 / KCTC 22515 / FYK2301M01</strain>
    </source>
</reference>
<dbReference type="FunFam" id="3.20.20.70:FF:000076">
    <property type="entry name" value="Nicotinate phosphoribosyltransferase"/>
    <property type="match status" value="1"/>
</dbReference>
<dbReference type="KEGG" id="phm:PSMK_30460"/>
<dbReference type="GO" id="GO:0047280">
    <property type="term" value="F:nicotinamide phosphoribosyltransferase activity"/>
    <property type="evidence" value="ECO:0007669"/>
    <property type="project" value="UniProtKB-ARBA"/>
</dbReference>
<dbReference type="HOGENOM" id="CLU_025154_2_1_0"/>
<organism evidence="13 14">
    <name type="scientific">Phycisphaera mikurensis (strain NBRC 102666 / KCTC 22515 / FYK2301M01)</name>
    <dbReference type="NCBI Taxonomy" id="1142394"/>
    <lineage>
        <taxon>Bacteria</taxon>
        <taxon>Pseudomonadati</taxon>
        <taxon>Planctomycetota</taxon>
        <taxon>Phycisphaerae</taxon>
        <taxon>Phycisphaerales</taxon>
        <taxon>Phycisphaeraceae</taxon>
        <taxon>Phycisphaera</taxon>
    </lineage>
</organism>
<gene>
    <name evidence="13" type="primary">pncB</name>
    <name evidence="13" type="ordered locus">PSMK_30460</name>
</gene>
<comment type="PTM">
    <text evidence="9">Transiently phosphorylated on a His residue during the reaction cycle. Phosphorylation strongly increases the affinity for substrates and increases the rate of nicotinate D-ribonucleotide production. Dephosphorylation regenerates the low-affinity form of the enzyme, leading to product release.</text>
</comment>
<dbReference type="InterPro" id="IPR041619">
    <property type="entry name" value="NAPRTase_C"/>
</dbReference>
<sequence length="481" mass="51782">MTATALLTDLYQLGMAQGYWKLGRADQPAVFHLFFREAPFGGGFAIAAGLGPVLDLLRGFAFTADDTDHLARIPGGDGRPLFEAAFLAYLRDLRLTIDLDALPEGTACFAHAPLLRVRGPLLQCQLLETALLNALNFQTLVATKAARVRDAAGGDTVLEFGLRRAQGTDGALAASRAAYLGGVDATSNVAAGKAYGIPVKGTQAHSWVMSFETEREAFAAWADTAPNNGVFLVDTYDSLAGVDHAIEAGRRLRGKGHRLGGVRLDSGDLAWLSREARRRLDAAGFPEAQVVASNDLDEHVIRDLRSQGAAIDVWGVGTQLVTAHDQPALGGVYKLAAIRDAGSGCWIPKVKLSETTAKTSLPGILQVRRYDTAAGGRAAADQLWSELDGEPRTRELIDPTDPIRRRTIAADRGWKDLLEPAVRGGVVVFPDEPLAAARDRARAERSRLDPTVRRLVKPHRYPVGVTPEVLALRQRLIEAAR</sequence>
<evidence type="ECO:0000256" key="8">
    <source>
        <dbReference type="ARBA" id="ARBA00048668"/>
    </source>
</evidence>
<dbReference type="PIRSF" id="PIRSF000484">
    <property type="entry name" value="NAPRT"/>
    <property type="match status" value="1"/>
</dbReference>
<dbReference type="Pfam" id="PF04095">
    <property type="entry name" value="NAPRTase"/>
    <property type="match status" value="1"/>
</dbReference>
<dbReference type="OrthoDB" id="9770610at2"/>
<dbReference type="EC" id="6.3.4.21" evidence="3 9"/>
<dbReference type="EMBL" id="AP012338">
    <property type="protein sequence ID" value="BAM05205.1"/>
    <property type="molecule type" value="Genomic_DNA"/>
</dbReference>
<evidence type="ECO:0000259" key="12">
    <source>
        <dbReference type="Pfam" id="PF17956"/>
    </source>
</evidence>
<evidence type="ECO:0000256" key="1">
    <source>
        <dbReference type="ARBA" id="ARBA00004952"/>
    </source>
</evidence>
<evidence type="ECO:0000256" key="2">
    <source>
        <dbReference type="ARBA" id="ARBA00010897"/>
    </source>
</evidence>
<protein>
    <recommendedName>
        <fullName evidence="3 9">Nicotinate phosphoribosyltransferase</fullName>
        <ecNumber evidence="3 9">6.3.4.21</ecNumber>
    </recommendedName>
</protein>
<dbReference type="GO" id="GO:0004516">
    <property type="term" value="F:nicotinate phosphoribosyltransferase activity"/>
    <property type="evidence" value="ECO:0007669"/>
    <property type="project" value="UniProtKB-UniRule"/>
</dbReference>
<dbReference type="AlphaFoldDB" id="I0IIW7"/>
<dbReference type="InterPro" id="IPR013785">
    <property type="entry name" value="Aldolase_TIM"/>
</dbReference>
<dbReference type="RefSeq" id="WP_014438410.1">
    <property type="nucleotide sequence ID" value="NC_017080.1"/>
</dbReference>
<dbReference type="Proteomes" id="UP000007881">
    <property type="component" value="Chromosome"/>
</dbReference>
<dbReference type="InterPro" id="IPR040727">
    <property type="entry name" value="NAPRTase_N"/>
</dbReference>
<dbReference type="Gene3D" id="3.20.140.10">
    <property type="entry name" value="nicotinate phosphoribosyltransferase"/>
    <property type="match status" value="1"/>
</dbReference>
<dbReference type="InterPro" id="IPR041525">
    <property type="entry name" value="N/Namide_PRibTrfase"/>
</dbReference>
<keyword evidence="5 9" id="KW-0436">Ligase</keyword>
<keyword evidence="14" id="KW-1185">Reference proteome</keyword>
<dbReference type="InterPro" id="IPR006405">
    <property type="entry name" value="Nic_PRibTrfase_pncB"/>
</dbReference>
<evidence type="ECO:0000256" key="5">
    <source>
        <dbReference type="ARBA" id="ARBA00022598"/>
    </source>
</evidence>
<comment type="catalytic activity">
    <reaction evidence="8 9">
        <text>5-phospho-alpha-D-ribose 1-diphosphate + nicotinate + ATP + H2O = nicotinate beta-D-ribonucleotide + ADP + phosphate + diphosphate</text>
        <dbReference type="Rhea" id="RHEA:36163"/>
        <dbReference type="ChEBI" id="CHEBI:15377"/>
        <dbReference type="ChEBI" id="CHEBI:30616"/>
        <dbReference type="ChEBI" id="CHEBI:32544"/>
        <dbReference type="ChEBI" id="CHEBI:33019"/>
        <dbReference type="ChEBI" id="CHEBI:43474"/>
        <dbReference type="ChEBI" id="CHEBI:57502"/>
        <dbReference type="ChEBI" id="CHEBI:58017"/>
        <dbReference type="ChEBI" id="CHEBI:456216"/>
        <dbReference type="EC" id="6.3.4.21"/>
    </reaction>
</comment>
<name>I0IIW7_PHYMF</name>
<dbReference type="NCBIfam" id="NF009131">
    <property type="entry name" value="PRK12484.1"/>
    <property type="match status" value="1"/>
</dbReference>
<dbReference type="PANTHER" id="PTHR11098:SF1">
    <property type="entry name" value="NICOTINATE PHOSPHORIBOSYLTRANSFERASE"/>
    <property type="match status" value="1"/>
</dbReference>
<feature type="domain" description="Nicotinate/nicotinamide phosphoribosyltransferase" evidence="10">
    <location>
        <begin position="158"/>
        <end position="337"/>
    </location>
</feature>
<keyword evidence="7 9" id="KW-0808">Transferase</keyword>
<comment type="pathway">
    <text evidence="1 9">Cofactor biosynthesis; NAD(+) biosynthesis; nicotinate D-ribonucleotide from nicotinate: step 1/1.</text>
</comment>
<keyword evidence="13" id="KW-0328">Glycosyltransferase</keyword>
<comment type="similarity">
    <text evidence="2 9">Belongs to the NAPRTase family.</text>
</comment>
<dbReference type="InterPro" id="IPR007229">
    <property type="entry name" value="Nic_PRibTrfase-Fam"/>
</dbReference>
<evidence type="ECO:0000256" key="4">
    <source>
        <dbReference type="ARBA" id="ARBA00022553"/>
    </source>
</evidence>
<dbReference type="PATRIC" id="fig|1142394.8.peg.3152"/>
<dbReference type="SUPFAM" id="SSF51690">
    <property type="entry name" value="Nicotinate/Quinolinate PRTase C-terminal domain-like"/>
    <property type="match status" value="1"/>
</dbReference>
<evidence type="ECO:0000313" key="13">
    <source>
        <dbReference type="EMBL" id="BAM05205.1"/>
    </source>
</evidence>
<dbReference type="Pfam" id="PF17956">
    <property type="entry name" value="NAPRTase_C"/>
    <property type="match status" value="1"/>
</dbReference>
<evidence type="ECO:0000256" key="3">
    <source>
        <dbReference type="ARBA" id="ARBA00013236"/>
    </source>
</evidence>
<keyword evidence="6 9" id="KW-0662">Pyridine nucleotide biosynthesis</keyword>
<dbReference type="UniPathway" id="UPA00253">
    <property type="reaction ID" value="UER00457"/>
</dbReference>
<evidence type="ECO:0000313" key="14">
    <source>
        <dbReference type="Proteomes" id="UP000007881"/>
    </source>
</evidence>
<dbReference type="Pfam" id="PF17767">
    <property type="entry name" value="NAPRTase_N"/>
    <property type="match status" value="1"/>
</dbReference>
<dbReference type="PANTHER" id="PTHR11098">
    <property type="entry name" value="NICOTINATE PHOSPHORIBOSYLTRANSFERASE"/>
    <property type="match status" value="1"/>
</dbReference>
<feature type="domain" description="Nicotinate phosphoribosyltransferase N-terminal" evidence="11">
    <location>
        <begin position="6"/>
        <end position="136"/>
    </location>
</feature>
<dbReference type="eggNOG" id="COG1488">
    <property type="taxonomic scope" value="Bacteria"/>
</dbReference>
<keyword evidence="4" id="KW-0597">Phosphoprotein</keyword>
<evidence type="ECO:0000256" key="7">
    <source>
        <dbReference type="ARBA" id="ARBA00022679"/>
    </source>
</evidence>
<evidence type="ECO:0000259" key="11">
    <source>
        <dbReference type="Pfam" id="PF17767"/>
    </source>
</evidence>
<accession>I0IIW7</accession>
<dbReference type="STRING" id="1142394.PSMK_30460"/>